<dbReference type="CDD" id="cd17478">
    <property type="entry name" value="MFS_FsR"/>
    <property type="match status" value="1"/>
</dbReference>
<evidence type="ECO:0000256" key="5">
    <source>
        <dbReference type="SAM" id="Phobius"/>
    </source>
</evidence>
<evidence type="ECO:0000256" key="2">
    <source>
        <dbReference type="ARBA" id="ARBA00022989"/>
    </source>
</evidence>
<dbReference type="PANTHER" id="PTHR43129">
    <property type="entry name" value="FOSMIDOMYCIN RESISTANCE PROTEIN"/>
    <property type="match status" value="1"/>
</dbReference>
<feature type="domain" description="Major facilitator superfamily (MFS) profile" evidence="6">
    <location>
        <begin position="35"/>
        <end position="417"/>
    </location>
</feature>
<dbReference type="InterPro" id="IPR036259">
    <property type="entry name" value="MFS_trans_sf"/>
</dbReference>
<dbReference type="KEGG" id="rul:UC8_41510"/>
<evidence type="ECO:0000256" key="3">
    <source>
        <dbReference type="ARBA" id="ARBA00023136"/>
    </source>
</evidence>
<keyword evidence="2 5" id="KW-1133">Transmembrane helix</keyword>
<evidence type="ECO:0000313" key="8">
    <source>
        <dbReference type="Proteomes" id="UP000325286"/>
    </source>
</evidence>
<feature type="transmembrane region" description="Helical" evidence="5">
    <location>
        <begin position="306"/>
        <end position="325"/>
    </location>
</feature>
<dbReference type="GO" id="GO:0022857">
    <property type="term" value="F:transmembrane transporter activity"/>
    <property type="evidence" value="ECO:0007669"/>
    <property type="project" value="InterPro"/>
</dbReference>
<protein>
    <submittedName>
        <fullName evidence="7">Fosmidomycin resistance protein</fullName>
    </submittedName>
</protein>
<feature type="transmembrane region" description="Helical" evidence="5">
    <location>
        <begin position="237"/>
        <end position="264"/>
    </location>
</feature>
<feature type="transmembrane region" description="Helical" evidence="5">
    <location>
        <begin position="71"/>
        <end position="92"/>
    </location>
</feature>
<keyword evidence="3 5" id="KW-0472">Membrane</keyword>
<gene>
    <name evidence="7" type="primary">fsr</name>
    <name evidence="7" type="ORF">UC8_41510</name>
</gene>
<evidence type="ECO:0000259" key="6">
    <source>
        <dbReference type="PROSITE" id="PS50850"/>
    </source>
</evidence>
<keyword evidence="8" id="KW-1185">Reference proteome</keyword>
<proteinExistence type="predicted"/>
<feature type="transmembrane region" description="Helical" evidence="5">
    <location>
        <begin position="363"/>
        <end position="382"/>
    </location>
</feature>
<name>A0A5B9QSR7_9BACT</name>
<dbReference type="PROSITE" id="PS50850">
    <property type="entry name" value="MFS"/>
    <property type="match status" value="1"/>
</dbReference>
<feature type="transmembrane region" description="Helical" evidence="5">
    <location>
        <begin position="161"/>
        <end position="182"/>
    </location>
</feature>
<keyword evidence="1 5" id="KW-0812">Transmembrane</keyword>
<feature type="compositionally biased region" description="Low complexity" evidence="4">
    <location>
        <begin position="1"/>
        <end position="21"/>
    </location>
</feature>
<dbReference type="GO" id="GO:0005886">
    <property type="term" value="C:plasma membrane"/>
    <property type="evidence" value="ECO:0007669"/>
    <property type="project" value="TreeGrafter"/>
</dbReference>
<dbReference type="AlphaFoldDB" id="A0A5B9QSR7"/>
<dbReference type="Pfam" id="PF07690">
    <property type="entry name" value="MFS_1"/>
    <property type="match status" value="1"/>
</dbReference>
<evidence type="ECO:0000313" key="7">
    <source>
        <dbReference type="EMBL" id="QEG42118.1"/>
    </source>
</evidence>
<evidence type="ECO:0000256" key="1">
    <source>
        <dbReference type="ARBA" id="ARBA00022692"/>
    </source>
</evidence>
<sequence length="419" mass="44168">MTSPAVPAASDEAPPSSPDDSLQPRPVVEPTAVTVLVSLSVAHMLNDIIQSLIPATYPLLRDSLKLSYGDIGLITFAFQLTASLLQPVVGMYTDRKPKPFSLAIGMGMTLLGLLWFSQAETLAMLMASAALIGTGSSIFHPEASRMAHLAAGGRHGFAQSLFQVGGNFGTSLGPLLAAAIIFPFGQGAIAWFAVIALIGIVVLTKVGAWYHGKLASHAAQGKTSPPRRHATLNRRQVGAAIGVLVALVLSKFIYLVCFTSYYALYMEEKFGLGKQQSQLCSFAFLFAVAVGTFAGGPLGDRFGRKLVIWFSILGVAPFALALPHAGLVGTIVLTIFIGMILASAFSAILVFAQELLPGRVGTVAGLFFGFAFGISAIAAAVLGEWADRTSLEHVFQMCAYLPLMGIIAALLPQLERQAA</sequence>
<dbReference type="InterPro" id="IPR011701">
    <property type="entry name" value="MFS"/>
</dbReference>
<feature type="transmembrane region" description="Helical" evidence="5">
    <location>
        <begin position="122"/>
        <end position="140"/>
    </location>
</feature>
<dbReference type="EMBL" id="CP042914">
    <property type="protein sequence ID" value="QEG42118.1"/>
    <property type="molecule type" value="Genomic_DNA"/>
</dbReference>
<feature type="transmembrane region" description="Helical" evidence="5">
    <location>
        <begin position="331"/>
        <end position="351"/>
    </location>
</feature>
<feature type="region of interest" description="Disordered" evidence="4">
    <location>
        <begin position="1"/>
        <end position="25"/>
    </location>
</feature>
<dbReference type="PANTHER" id="PTHR43129:SF1">
    <property type="entry name" value="FOSMIDOMYCIN RESISTANCE PROTEIN"/>
    <property type="match status" value="1"/>
</dbReference>
<reference evidence="7 8" key="1">
    <citation type="submission" date="2019-08" db="EMBL/GenBank/DDBJ databases">
        <title>Deep-cultivation of Planctomycetes and their phenomic and genomic characterization uncovers novel biology.</title>
        <authorList>
            <person name="Wiegand S."/>
            <person name="Jogler M."/>
            <person name="Boedeker C."/>
            <person name="Pinto D."/>
            <person name="Vollmers J."/>
            <person name="Rivas-Marin E."/>
            <person name="Kohn T."/>
            <person name="Peeters S.H."/>
            <person name="Heuer A."/>
            <person name="Rast P."/>
            <person name="Oberbeckmann S."/>
            <person name="Bunk B."/>
            <person name="Jeske O."/>
            <person name="Meyerdierks A."/>
            <person name="Storesund J.E."/>
            <person name="Kallscheuer N."/>
            <person name="Luecker S."/>
            <person name="Lage O.M."/>
            <person name="Pohl T."/>
            <person name="Merkel B.J."/>
            <person name="Hornburger P."/>
            <person name="Mueller R.-W."/>
            <person name="Bruemmer F."/>
            <person name="Labrenz M."/>
            <person name="Spormann A.M."/>
            <person name="Op den Camp H."/>
            <person name="Overmann J."/>
            <person name="Amann R."/>
            <person name="Jetten M.S.M."/>
            <person name="Mascher T."/>
            <person name="Medema M.H."/>
            <person name="Devos D.P."/>
            <person name="Kaster A.-K."/>
            <person name="Ovreas L."/>
            <person name="Rohde M."/>
            <person name="Galperin M.Y."/>
            <person name="Jogler C."/>
        </authorList>
    </citation>
    <scope>NUCLEOTIDE SEQUENCE [LARGE SCALE GENOMIC DNA]</scope>
    <source>
        <strain evidence="7 8">UC8</strain>
    </source>
</reference>
<dbReference type="Gene3D" id="1.20.1250.20">
    <property type="entry name" value="MFS general substrate transporter like domains"/>
    <property type="match status" value="2"/>
</dbReference>
<evidence type="ECO:0000256" key="4">
    <source>
        <dbReference type="SAM" id="MobiDB-lite"/>
    </source>
</evidence>
<dbReference type="RefSeq" id="WP_068142207.1">
    <property type="nucleotide sequence ID" value="NZ_CP042914.1"/>
</dbReference>
<organism evidence="7 8">
    <name type="scientific">Roseimaritima ulvae</name>
    <dbReference type="NCBI Taxonomy" id="980254"/>
    <lineage>
        <taxon>Bacteria</taxon>
        <taxon>Pseudomonadati</taxon>
        <taxon>Planctomycetota</taxon>
        <taxon>Planctomycetia</taxon>
        <taxon>Pirellulales</taxon>
        <taxon>Pirellulaceae</taxon>
        <taxon>Roseimaritima</taxon>
    </lineage>
</organism>
<accession>A0A5B9QSR7</accession>
<feature type="transmembrane region" description="Helical" evidence="5">
    <location>
        <begin position="99"/>
        <end position="116"/>
    </location>
</feature>
<feature type="transmembrane region" description="Helical" evidence="5">
    <location>
        <begin position="394"/>
        <end position="411"/>
    </location>
</feature>
<dbReference type="InterPro" id="IPR020846">
    <property type="entry name" value="MFS_dom"/>
</dbReference>
<feature type="transmembrane region" description="Helical" evidence="5">
    <location>
        <begin position="188"/>
        <end position="210"/>
    </location>
</feature>
<dbReference type="Proteomes" id="UP000325286">
    <property type="component" value="Chromosome"/>
</dbReference>
<dbReference type="SUPFAM" id="SSF103473">
    <property type="entry name" value="MFS general substrate transporter"/>
    <property type="match status" value="1"/>
</dbReference>
<feature type="transmembrane region" description="Helical" evidence="5">
    <location>
        <begin position="276"/>
        <end position="294"/>
    </location>
</feature>
<dbReference type="OrthoDB" id="9770492at2"/>